<dbReference type="RefSeq" id="WP_004211334.1">
    <property type="nucleotide sequence ID" value="NZ_CALUBW010000017.1"/>
</dbReference>
<organism evidence="1 2">
    <name type="scientific">Sphingobium yanoikuyae</name>
    <name type="common">Sphingomonas yanoikuyae</name>
    <dbReference type="NCBI Taxonomy" id="13690"/>
    <lineage>
        <taxon>Bacteria</taxon>
        <taxon>Pseudomonadati</taxon>
        <taxon>Pseudomonadota</taxon>
        <taxon>Alphaproteobacteria</taxon>
        <taxon>Sphingomonadales</taxon>
        <taxon>Sphingomonadaceae</taxon>
        <taxon>Sphingobium</taxon>
    </lineage>
</organism>
<sequence>MPDELNEALERFQMFAARFKLDDLIDAESGFTGNDAALLAGEVEMAIQTRGMQDSPEPDIDGSLF</sequence>
<dbReference type="Proteomes" id="UP000037029">
    <property type="component" value="Chromosome"/>
</dbReference>
<name>A0A0J9CVK3_SPHYA</name>
<evidence type="ECO:0000313" key="1">
    <source>
        <dbReference type="EMBL" id="ATP18773.1"/>
    </source>
</evidence>
<proteinExistence type="predicted"/>
<evidence type="ECO:0000313" key="2">
    <source>
        <dbReference type="Proteomes" id="UP000037029"/>
    </source>
</evidence>
<reference evidence="1 2" key="1">
    <citation type="submission" date="2017-04" db="EMBL/GenBank/DDBJ databases">
        <title>Characterization, genome and methylation analysis of a phthalic acid esters degrading strain Sphingobium yanoikuyae SHJ.</title>
        <authorList>
            <person name="Feng L."/>
        </authorList>
    </citation>
    <scope>NUCLEOTIDE SEQUENCE [LARGE SCALE GENOMIC DNA]</scope>
    <source>
        <strain evidence="1 2">SHJ</strain>
    </source>
</reference>
<gene>
    <name evidence="1" type="ORF">BV87_10415</name>
</gene>
<protein>
    <submittedName>
        <fullName evidence="1">Uncharacterized protein</fullName>
    </submittedName>
</protein>
<dbReference type="EMBL" id="CP020925">
    <property type="protein sequence ID" value="ATP18773.1"/>
    <property type="molecule type" value="Genomic_DNA"/>
</dbReference>
<dbReference type="AlphaFoldDB" id="A0A0J9CVK3"/>
<accession>A0A0J9CVK3</accession>